<evidence type="ECO:0000313" key="2">
    <source>
        <dbReference type="EMBL" id="KZL68080.1"/>
    </source>
</evidence>
<dbReference type="STRING" id="1573173.A0A166QLL2"/>
<protein>
    <submittedName>
        <fullName evidence="2">N1-acetylpolyamine oxidase</fullName>
    </submittedName>
</protein>
<name>A0A166QLL2_COLIC</name>
<dbReference type="EMBL" id="LFIW01002514">
    <property type="protein sequence ID" value="KZL68080.1"/>
    <property type="molecule type" value="Genomic_DNA"/>
</dbReference>
<sequence length="541" mass="61420">MDPNLVLPALTDCTLLGSVKDDRATFNSQPINHTAECTEFIVSPGASVLLQELAFRPYPASISITAVTHTIGRPPVPRPESQRDWDTKKETIRRLYLDENLPLRDIIDIMSKVHSFSATERMYKRQFQKWSWKKYHTKAYQQSRAQVVLVETCRGVATCRRPARRHLNQIPVQNSTDYHLANSPIGYFAQNTPRFAGALLHGNRLYELAEKTYANIREIIMGTARRDLTWSQLNRTTQVSKAGAYAFALFRLAFGFFDIGDFASCGSILRQVFREVEKTIKTVQEPIDFYHDLLIEIPLSICERERKETLQCYLLHLSRMLNIRNPGQPIALAAAAMQPLFSTETNQIHYNALDTIEKIVADSYTELRGECDFSSMHARVRAASISSNGGRAMHTQGLRIWEGSNEYHVLALNSIWMTAYESLDLLSDEIYALYEQGICLLTAANPTEREDWDELPLAILGLYKKFMADYIAAEDIHSAIFYLQESLSAADLACSKAGSDSLRRVEEAAELKASLVKSALLSDTRREDFKEFFPDGVLRDY</sequence>
<feature type="domain" description="Clr5" evidence="1">
    <location>
        <begin position="82"/>
        <end position="134"/>
    </location>
</feature>
<dbReference type="Proteomes" id="UP000076584">
    <property type="component" value="Unassembled WGS sequence"/>
</dbReference>
<evidence type="ECO:0000313" key="3">
    <source>
        <dbReference type="Proteomes" id="UP000076584"/>
    </source>
</evidence>
<dbReference type="InterPro" id="IPR025676">
    <property type="entry name" value="Clr5_dom"/>
</dbReference>
<keyword evidence="3" id="KW-1185">Reference proteome</keyword>
<dbReference type="AlphaFoldDB" id="A0A166QLL2"/>
<evidence type="ECO:0000259" key="1">
    <source>
        <dbReference type="Pfam" id="PF14420"/>
    </source>
</evidence>
<proteinExistence type="predicted"/>
<comment type="caution">
    <text evidence="2">The sequence shown here is derived from an EMBL/GenBank/DDBJ whole genome shotgun (WGS) entry which is preliminary data.</text>
</comment>
<accession>A0A166QLL2</accession>
<gene>
    <name evidence="2" type="ORF">CI238_11470</name>
</gene>
<reference evidence="2 3" key="1">
    <citation type="submission" date="2015-06" db="EMBL/GenBank/DDBJ databases">
        <title>Survival trade-offs in plant roots during colonization by closely related pathogenic and mutualistic fungi.</title>
        <authorList>
            <person name="Hacquard S."/>
            <person name="Kracher B."/>
            <person name="Hiruma K."/>
            <person name="Weinman A."/>
            <person name="Muench P."/>
            <person name="Garrido Oter R."/>
            <person name="Ver Loren van Themaat E."/>
            <person name="Dallerey J.-F."/>
            <person name="Damm U."/>
            <person name="Henrissat B."/>
            <person name="Lespinet O."/>
            <person name="Thon M."/>
            <person name="Kemen E."/>
            <person name="McHardy A.C."/>
            <person name="Schulze-Lefert P."/>
            <person name="O'Connell R.J."/>
        </authorList>
    </citation>
    <scope>NUCLEOTIDE SEQUENCE [LARGE SCALE GENOMIC DNA]</scope>
    <source>
        <strain evidence="2 3">MAFF 238704</strain>
    </source>
</reference>
<organism evidence="2 3">
    <name type="scientific">Colletotrichum incanum</name>
    <name type="common">Soybean anthracnose fungus</name>
    <dbReference type="NCBI Taxonomy" id="1573173"/>
    <lineage>
        <taxon>Eukaryota</taxon>
        <taxon>Fungi</taxon>
        <taxon>Dikarya</taxon>
        <taxon>Ascomycota</taxon>
        <taxon>Pezizomycotina</taxon>
        <taxon>Sordariomycetes</taxon>
        <taxon>Hypocreomycetidae</taxon>
        <taxon>Glomerellales</taxon>
        <taxon>Glomerellaceae</taxon>
        <taxon>Colletotrichum</taxon>
        <taxon>Colletotrichum spaethianum species complex</taxon>
    </lineage>
</organism>
<dbReference type="PANTHER" id="PTHR38788:SF3">
    <property type="entry name" value="CLR5 DOMAIN-CONTAINING PROTEIN"/>
    <property type="match status" value="1"/>
</dbReference>
<dbReference type="Pfam" id="PF14420">
    <property type="entry name" value="Clr5"/>
    <property type="match status" value="1"/>
</dbReference>
<dbReference type="PANTHER" id="PTHR38788">
    <property type="entry name" value="CLR5 DOMAIN-CONTAINING PROTEIN"/>
    <property type="match status" value="1"/>
</dbReference>